<evidence type="ECO:0000313" key="2">
    <source>
        <dbReference type="EMBL" id="ADM40494.1"/>
    </source>
</evidence>
<protein>
    <recommendedName>
        <fullName evidence="1">Ubiquinone biosynthesis protein UbiV</fullName>
    </recommendedName>
</protein>
<organism evidence="2 3">
    <name type="scientific">Edwardsiella tarda (strain FL6-60)</name>
    <dbReference type="NCBI Taxonomy" id="718251"/>
    <lineage>
        <taxon>Bacteria</taxon>
        <taxon>Pseudomonadati</taxon>
        <taxon>Pseudomonadota</taxon>
        <taxon>Gammaproteobacteria</taxon>
        <taxon>Enterobacterales</taxon>
        <taxon>Hafniaceae</taxon>
        <taxon>Edwardsiella</taxon>
    </lineage>
</organism>
<comment type="subunit">
    <text evidence="1">Forms a heterodimer with UbiU.</text>
</comment>
<keyword evidence="1" id="KW-0408">Iron</keyword>
<dbReference type="GO" id="GO:0051539">
    <property type="term" value="F:4 iron, 4 sulfur cluster binding"/>
    <property type="evidence" value="ECO:0007669"/>
    <property type="project" value="UniProtKB-UniRule"/>
</dbReference>
<dbReference type="UniPathway" id="UPA00232"/>
<comment type="similarity">
    <text evidence="1">Belongs to the peptidase U32 family. UbiV subfamily.</text>
</comment>
<feature type="binding site" evidence="1">
    <location>
        <position position="197"/>
    </location>
    <ligand>
        <name>[4Fe-4S] cluster</name>
        <dbReference type="ChEBI" id="CHEBI:49883"/>
    </ligand>
</feature>
<keyword evidence="1" id="KW-0831">Ubiquinone biosynthesis</keyword>
<accession>A0A0H3DMW0</accession>
<sequence length="292" mass="32793">MQFALGAVLYCWPQARLEAFYRAAAASEADIVYLGETVCSKRRVIKSSDWLALARTLADSGKQVVLSTLALLQAPSELSELRRYIENGEFLIEANDLAAVNLAAERHLPFVAGPALNCYNAVTLRLLLRQGMVRWCMPVELSRDWLRNIRQQCDELGILGQFETEVFAYGHLPLAYSARCFTARAENLPKDECDTCCIRYPQGRRVLSQEQQQVFVLNGIQTLSGYCYNLGNQLREMQGLVDIVRLSPQGEETLEMLSRFRANQQGEAPLTLARQAECNGYWNQLAGLTLSS</sequence>
<dbReference type="KEGG" id="etd:ETAF_0370"/>
<keyword evidence="3" id="KW-1185">Reference proteome</keyword>
<proteinExistence type="inferred from homology"/>
<dbReference type="HOGENOM" id="CLU_056172_0_0_6"/>
<keyword evidence="1" id="KW-0004">4Fe-4S</keyword>
<dbReference type="PANTHER" id="PTHR30217:SF11">
    <property type="entry name" value="UBIQUINONE BIOSYNTHESIS PROTEIN UBIV"/>
    <property type="match status" value="1"/>
</dbReference>
<reference evidence="3" key="1">
    <citation type="submission" date="2010-08" db="EMBL/GenBank/DDBJ databases">
        <title>Genome comparisons of Edwardsiella bacteria analysed using deep sequencing technology.</title>
        <authorList>
            <person name="van Soest J.J."/>
            <person name="Henkel C.V."/>
            <person name="Jansen H.J."/>
            <person name="van den Hondel C.A.M.J.J."/>
            <person name="Bloemberg G.V."/>
            <person name="Meijer A.H."/>
            <person name="Spaink H.P."/>
        </authorList>
    </citation>
    <scope>NUCLEOTIDE SEQUENCE [LARGE SCALE GENOMIC DNA]</scope>
    <source>
        <strain evidence="3">FL6-60</strain>
    </source>
</reference>
<reference evidence="2 3" key="2">
    <citation type="journal article" date="2011" name="BMC Immunol.">
        <title>Comparison of static immersion and intravenous injection systems for exposure of zebrafish embryos to the natural pathogen Edwardsiella tarda.</title>
        <authorList>
            <person name="van Soest J.J."/>
            <person name="Stockhammer O.W."/>
            <person name="Ordas A."/>
            <person name="Bloemberg G.V."/>
            <person name="Spaink H.P."/>
            <person name="Meijer A.H."/>
        </authorList>
    </citation>
    <scope>NUCLEOTIDE SEQUENCE [LARGE SCALE GENOMIC DNA]</scope>
    <source>
        <strain evidence="2 3">FL6-60</strain>
    </source>
</reference>
<feature type="binding site" evidence="1">
    <location>
        <position position="39"/>
    </location>
    <ligand>
        <name>[4Fe-4S] cluster</name>
        <dbReference type="ChEBI" id="CHEBI:49883"/>
    </ligand>
</feature>
<dbReference type="GO" id="GO:0046872">
    <property type="term" value="F:metal ion binding"/>
    <property type="evidence" value="ECO:0007669"/>
    <property type="project" value="UniProtKB-KW"/>
</dbReference>
<comment type="pathway">
    <text evidence="1">Cofactor biosynthesis; ubiquinone biosynthesis.</text>
</comment>
<dbReference type="NCBIfam" id="NF011991">
    <property type="entry name" value="PRK15447.1"/>
    <property type="match status" value="1"/>
</dbReference>
<dbReference type="InterPro" id="IPR043693">
    <property type="entry name" value="UbiV"/>
</dbReference>
<dbReference type="PANTHER" id="PTHR30217">
    <property type="entry name" value="PEPTIDASE U32 FAMILY"/>
    <property type="match status" value="1"/>
</dbReference>
<keyword evidence="2" id="KW-0378">Hydrolase</keyword>
<dbReference type="EMBL" id="CP002154">
    <property type="protein sequence ID" value="ADM40494.1"/>
    <property type="molecule type" value="Genomic_DNA"/>
</dbReference>
<dbReference type="GO" id="GO:0008233">
    <property type="term" value="F:peptidase activity"/>
    <property type="evidence" value="ECO:0007669"/>
    <property type="project" value="UniProtKB-KW"/>
</dbReference>
<dbReference type="Pfam" id="PF01136">
    <property type="entry name" value="Peptidase_U32"/>
    <property type="match status" value="1"/>
</dbReference>
<dbReference type="InterPro" id="IPR051454">
    <property type="entry name" value="RNA/ubiquinone_mod_enzymes"/>
</dbReference>
<name>A0A0H3DMW0_EDWTF</name>
<dbReference type="PATRIC" id="fig|718251.5.peg.379"/>
<comment type="function">
    <text evidence="1">Required for O(2)-independent ubiquinone (coenzyme Q) biosynthesis. Together with UbiU, is essential for the C6-hydroxylation reaction in the oxygen-independent ubiquinone biosynthesis pathway.</text>
</comment>
<comment type="cofactor">
    <cofactor evidence="1">
        <name>[4Fe-4S] cluster</name>
        <dbReference type="ChEBI" id="CHEBI:49883"/>
    </cofactor>
</comment>
<gene>
    <name evidence="1" type="primary">ubiV</name>
    <name evidence="2" type="ordered locus">ETAF_0370</name>
</gene>
<evidence type="ECO:0000313" key="3">
    <source>
        <dbReference type="Proteomes" id="UP000002230"/>
    </source>
</evidence>
<keyword evidence="1" id="KW-0479">Metal-binding</keyword>
<dbReference type="HAMAP" id="MF_02233">
    <property type="entry name" value="UbiV"/>
    <property type="match status" value="1"/>
</dbReference>
<keyword evidence="1" id="KW-0411">Iron-sulfur</keyword>
<dbReference type="Proteomes" id="UP000002230">
    <property type="component" value="Chromosome"/>
</dbReference>
<feature type="binding site" evidence="1">
    <location>
        <position position="180"/>
    </location>
    <ligand>
        <name>[4Fe-4S] cluster</name>
        <dbReference type="ChEBI" id="CHEBI:49883"/>
    </ligand>
</feature>
<evidence type="ECO:0000256" key="1">
    <source>
        <dbReference type="HAMAP-Rule" id="MF_02233"/>
    </source>
</evidence>
<dbReference type="GO" id="GO:0006508">
    <property type="term" value="P:proteolysis"/>
    <property type="evidence" value="ECO:0007669"/>
    <property type="project" value="UniProtKB-KW"/>
</dbReference>
<dbReference type="InterPro" id="IPR001539">
    <property type="entry name" value="Peptidase_U32"/>
</dbReference>
<feature type="binding site" evidence="1">
    <location>
        <position position="193"/>
    </location>
    <ligand>
        <name>[4Fe-4S] cluster</name>
        <dbReference type="ChEBI" id="CHEBI:49883"/>
    </ligand>
</feature>
<keyword evidence="2" id="KW-0645">Protease</keyword>
<dbReference type="AlphaFoldDB" id="A0A0H3DMW0"/>
<dbReference type="GO" id="GO:0006744">
    <property type="term" value="P:ubiquinone biosynthetic process"/>
    <property type="evidence" value="ECO:0007669"/>
    <property type="project" value="UniProtKB-UniRule"/>
</dbReference>